<dbReference type="STRING" id="745531.A0A0C3PHZ3"/>
<dbReference type="GO" id="GO:0005743">
    <property type="term" value="C:mitochondrial inner membrane"/>
    <property type="evidence" value="ECO:0007669"/>
    <property type="project" value="UniProtKB-SubCell"/>
</dbReference>
<evidence type="ECO:0000256" key="7">
    <source>
        <dbReference type="ARBA" id="ARBA00023128"/>
    </source>
</evidence>
<evidence type="ECO:0000256" key="5">
    <source>
        <dbReference type="ARBA" id="ARBA00022792"/>
    </source>
</evidence>
<evidence type="ECO:0000256" key="10">
    <source>
        <dbReference type="RuleBase" id="RU000488"/>
    </source>
</evidence>
<evidence type="ECO:0000256" key="9">
    <source>
        <dbReference type="PROSITE-ProRule" id="PRU00282"/>
    </source>
</evidence>
<evidence type="ECO:0000256" key="8">
    <source>
        <dbReference type="ARBA" id="ARBA00023136"/>
    </source>
</evidence>
<gene>
    <name evidence="11" type="ORF">PHLGIDRAFT_108091</name>
</gene>
<comment type="subcellular location">
    <subcellularLocation>
        <location evidence="1">Mitochondrion inner membrane</location>
        <topology evidence="1">Multi-pass membrane protein</topology>
    </subcellularLocation>
</comment>
<evidence type="ECO:0000256" key="4">
    <source>
        <dbReference type="ARBA" id="ARBA00022737"/>
    </source>
</evidence>
<dbReference type="PANTHER" id="PTHR45829">
    <property type="entry name" value="MITOCHONDRIAL CARRIER PROTEIN RIM2"/>
    <property type="match status" value="1"/>
</dbReference>
<feature type="repeat" description="Solcar" evidence="9">
    <location>
        <begin position="139"/>
        <end position="232"/>
    </location>
</feature>
<evidence type="ECO:0000313" key="12">
    <source>
        <dbReference type="Proteomes" id="UP000053257"/>
    </source>
</evidence>
<keyword evidence="5" id="KW-0999">Mitochondrion inner membrane</keyword>
<dbReference type="Gene3D" id="1.50.40.10">
    <property type="entry name" value="Mitochondrial carrier domain"/>
    <property type="match status" value="2"/>
</dbReference>
<sequence>MADTPVQPVAGPSKTSFLPAKSWQHFVAGGVGGMCGAIVTSPFDVVKTRLQSDLFREKHATVSLVTDGAVVMQRRPNLLWHFVETGHILRDIYQKESPRALFKGLGPTLVGVIPARSINFFTYGNGKQIIANKFNDGQEATWVHLCAAALAGIATGTATNPIWVVKTRLQLAADGATSSLANKSSYGGSWDMIKSIMREEGVRGFYKGLSASYLGVTEGTIQWVLYERLKKLSSNVEDKGGAAEWLGLLGSAGTAKCVASLITYPHEVIRTRLRQPLVNGKVKYSGLIQTLRLVIREEGAKSLYGGLSAHLMRVIPNAAVMFSIYEVVLRWESH</sequence>
<keyword evidence="4" id="KW-0677">Repeat</keyword>
<keyword evidence="12" id="KW-1185">Reference proteome</keyword>
<keyword evidence="2 10" id="KW-0813">Transport</keyword>
<comment type="similarity">
    <text evidence="10">Belongs to the mitochondrial carrier (TC 2.A.29) family.</text>
</comment>
<dbReference type="Proteomes" id="UP000053257">
    <property type="component" value="Unassembled WGS sequence"/>
</dbReference>
<dbReference type="HOGENOM" id="CLU_015166_6_0_1"/>
<dbReference type="Pfam" id="PF00153">
    <property type="entry name" value="Mito_carr"/>
    <property type="match status" value="3"/>
</dbReference>
<accession>A0A0C3PHZ3</accession>
<keyword evidence="8 9" id="KW-0472">Membrane</keyword>
<organism evidence="11 12">
    <name type="scientific">Phlebiopsis gigantea (strain 11061_1 CR5-6)</name>
    <name type="common">White-rot fungus</name>
    <name type="synonym">Peniophora gigantea</name>
    <dbReference type="NCBI Taxonomy" id="745531"/>
    <lineage>
        <taxon>Eukaryota</taxon>
        <taxon>Fungi</taxon>
        <taxon>Dikarya</taxon>
        <taxon>Basidiomycota</taxon>
        <taxon>Agaricomycotina</taxon>
        <taxon>Agaricomycetes</taxon>
        <taxon>Polyporales</taxon>
        <taxon>Phanerochaetaceae</taxon>
        <taxon>Phlebiopsis</taxon>
    </lineage>
</organism>
<evidence type="ECO:0000256" key="3">
    <source>
        <dbReference type="ARBA" id="ARBA00022692"/>
    </source>
</evidence>
<protein>
    <recommendedName>
        <fullName evidence="13">Mitochondrial carrier protein RIM2</fullName>
    </recommendedName>
</protein>
<dbReference type="PANTHER" id="PTHR45829:SF4">
    <property type="entry name" value="MITOCHONDRIAL CARRIER PROTEIN RIM2"/>
    <property type="match status" value="1"/>
</dbReference>
<dbReference type="InterPro" id="IPR049562">
    <property type="entry name" value="SLC25A33/36-like"/>
</dbReference>
<feature type="repeat" description="Solcar" evidence="9">
    <location>
        <begin position="243"/>
        <end position="331"/>
    </location>
</feature>
<dbReference type="PROSITE" id="PS50920">
    <property type="entry name" value="SOLCAR"/>
    <property type="match status" value="3"/>
</dbReference>
<evidence type="ECO:0008006" key="13">
    <source>
        <dbReference type="Google" id="ProtNLM"/>
    </source>
</evidence>
<dbReference type="EMBL" id="KN840540">
    <property type="protein sequence ID" value="KIP05553.1"/>
    <property type="molecule type" value="Genomic_DNA"/>
</dbReference>
<reference evidence="11 12" key="1">
    <citation type="journal article" date="2014" name="PLoS Genet.">
        <title>Analysis of the Phlebiopsis gigantea genome, transcriptome and secretome provides insight into its pioneer colonization strategies of wood.</title>
        <authorList>
            <person name="Hori C."/>
            <person name="Ishida T."/>
            <person name="Igarashi K."/>
            <person name="Samejima M."/>
            <person name="Suzuki H."/>
            <person name="Master E."/>
            <person name="Ferreira P."/>
            <person name="Ruiz-Duenas F.J."/>
            <person name="Held B."/>
            <person name="Canessa P."/>
            <person name="Larrondo L.F."/>
            <person name="Schmoll M."/>
            <person name="Druzhinina I.S."/>
            <person name="Kubicek C.P."/>
            <person name="Gaskell J.A."/>
            <person name="Kersten P."/>
            <person name="St John F."/>
            <person name="Glasner J."/>
            <person name="Sabat G."/>
            <person name="Splinter BonDurant S."/>
            <person name="Syed K."/>
            <person name="Yadav J."/>
            <person name="Mgbeahuruike A.C."/>
            <person name="Kovalchuk A."/>
            <person name="Asiegbu F.O."/>
            <person name="Lackner G."/>
            <person name="Hoffmeister D."/>
            <person name="Rencoret J."/>
            <person name="Gutierrez A."/>
            <person name="Sun H."/>
            <person name="Lindquist E."/>
            <person name="Barry K."/>
            <person name="Riley R."/>
            <person name="Grigoriev I.V."/>
            <person name="Henrissat B."/>
            <person name="Kues U."/>
            <person name="Berka R.M."/>
            <person name="Martinez A.T."/>
            <person name="Covert S.F."/>
            <person name="Blanchette R.A."/>
            <person name="Cullen D."/>
        </authorList>
    </citation>
    <scope>NUCLEOTIDE SEQUENCE [LARGE SCALE GENOMIC DNA]</scope>
    <source>
        <strain evidence="11 12">11061_1 CR5-6</strain>
    </source>
</reference>
<keyword evidence="7" id="KW-0496">Mitochondrion</keyword>
<dbReference type="GO" id="GO:1990519">
    <property type="term" value="P:pyrimidine nucleotide import into mitochondrion"/>
    <property type="evidence" value="ECO:0007669"/>
    <property type="project" value="TreeGrafter"/>
</dbReference>
<keyword evidence="3 9" id="KW-0812">Transmembrane</keyword>
<evidence type="ECO:0000256" key="2">
    <source>
        <dbReference type="ARBA" id="ARBA00022448"/>
    </source>
</evidence>
<proteinExistence type="inferred from homology"/>
<name>A0A0C3PHZ3_PHLG1</name>
<dbReference type="AlphaFoldDB" id="A0A0C3PHZ3"/>
<feature type="repeat" description="Solcar" evidence="9">
    <location>
        <begin position="20"/>
        <end position="129"/>
    </location>
</feature>
<dbReference type="InterPro" id="IPR018108">
    <property type="entry name" value="MCP_transmembrane"/>
</dbReference>
<dbReference type="GO" id="GO:0015218">
    <property type="term" value="F:pyrimidine nucleotide transmembrane transporter activity"/>
    <property type="evidence" value="ECO:0007669"/>
    <property type="project" value="InterPro"/>
</dbReference>
<dbReference type="SUPFAM" id="SSF103506">
    <property type="entry name" value="Mitochondrial carrier"/>
    <property type="match status" value="1"/>
</dbReference>
<dbReference type="InterPro" id="IPR002067">
    <property type="entry name" value="MCP"/>
</dbReference>
<evidence type="ECO:0000256" key="6">
    <source>
        <dbReference type="ARBA" id="ARBA00022989"/>
    </source>
</evidence>
<keyword evidence="6" id="KW-1133">Transmembrane helix</keyword>
<dbReference type="OrthoDB" id="269120at2759"/>
<dbReference type="InterPro" id="IPR023395">
    <property type="entry name" value="MCP_dom_sf"/>
</dbReference>
<evidence type="ECO:0000313" key="11">
    <source>
        <dbReference type="EMBL" id="KIP05553.1"/>
    </source>
</evidence>
<evidence type="ECO:0000256" key="1">
    <source>
        <dbReference type="ARBA" id="ARBA00004448"/>
    </source>
</evidence>
<dbReference type="PRINTS" id="PR00926">
    <property type="entry name" value="MITOCARRIER"/>
</dbReference>